<evidence type="ECO:0000256" key="1">
    <source>
        <dbReference type="SAM" id="MobiDB-lite"/>
    </source>
</evidence>
<evidence type="ECO:0000313" key="4">
    <source>
        <dbReference type="Proteomes" id="UP001432322"/>
    </source>
</evidence>
<feature type="region of interest" description="Disordered" evidence="1">
    <location>
        <begin position="1"/>
        <end position="66"/>
    </location>
</feature>
<dbReference type="GO" id="GO:0061564">
    <property type="term" value="P:axon development"/>
    <property type="evidence" value="ECO:0007669"/>
    <property type="project" value="TreeGrafter"/>
</dbReference>
<evidence type="ECO:0000313" key="3">
    <source>
        <dbReference type="EMBL" id="GMT24804.1"/>
    </source>
</evidence>
<reference evidence="3" key="1">
    <citation type="submission" date="2023-10" db="EMBL/GenBank/DDBJ databases">
        <title>Genome assembly of Pristionchus species.</title>
        <authorList>
            <person name="Yoshida K."/>
            <person name="Sommer R.J."/>
        </authorList>
    </citation>
    <scope>NUCLEOTIDE SEQUENCE</scope>
    <source>
        <strain evidence="3">RS5133</strain>
    </source>
</reference>
<organism evidence="3 4">
    <name type="scientific">Pristionchus fissidentatus</name>
    <dbReference type="NCBI Taxonomy" id="1538716"/>
    <lineage>
        <taxon>Eukaryota</taxon>
        <taxon>Metazoa</taxon>
        <taxon>Ecdysozoa</taxon>
        <taxon>Nematoda</taxon>
        <taxon>Chromadorea</taxon>
        <taxon>Rhabditida</taxon>
        <taxon>Rhabditina</taxon>
        <taxon>Diplogasteromorpha</taxon>
        <taxon>Diplogasteroidea</taxon>
        <taxon>Neodiplogasteridae</taxon>
        <taxon>Pristionchus</taxon>
    </lineage>
</organism>
<proteinExistence type="predicted"/>
<accession>A0AAV5W4I5</accession>
<protein>
    <recommendedName>
        <fullName evidence="2">BHLH domain-containing protein</fullName>
    </recommendedName>
</protein>
<gene>
    <name evidence="3" type="ORF">PFISCL1PPCAC_16101</name>
</gene>
<dbReference type="SUPFAM" id="SSF47459">
    <property type="entry name" value="HLH, helix-loop-helix DNA-binding domain"/>
    <property type="match status" value="1"/>
</dbReference>
<dbReference type="GO" id="GO:0045944">
    <property type="term" value="P:positive regulation of transcription by RNA polymerase II"/>
    <property type="evidence" value="ECO:0007669"/>
    <property type="project" value="TreeGrafter"/>
</dbReference>
<dbReference type="GO" id="GO:0070888">
    <property type="term" value="F:E-box binding"/>
    <property type="evidence" value="ECO:0007669"/>
    <property type="project" value="TreeGrafter"/>
</dbReference>
<dbReference type="GO" id="GO:0000981">
    <property type="term" value="F:DNA-binding transcription factor activity, RNA polymerase II-specific"/>
    <property type="evidence" value="ECO:0007669"/>
    <property type="project" value="TreeGrafter"/>
</dbReference>
<dbReference type="AlphaFoldDB" id="A0AAV5W4I5"/>
<dbReference type="EMBL" id="BTSY01000004">
    <property type="protein sequence ID" value="GMT24804.1"/>
    <property type="molecule type" value="Genomic_DNA"/>
</dbReference>
<dbReference type="InterPro" id="IPR050359">
    <property type="entry name" value="bHLH_transcription_factors"/>
</dbReference>
<comment type="caution">
    <text evidence="3">The sequence shown here is derived from an EMBL/GenBank/DDBJ whole genome shotgun (WGS) entry which is preliminary data.</text>
</comment>
<dbReference type="PANTHER" id="PTHR19290:SF163">
    <property type="entry name" value="BASIC HELIX-LOOP-HELIX NEURAL TRANSCRIPTION FACTOR TAP"/>
    <property type="match status" value="1"/>
</dbReference>
<dbReference type="GO" id="GO:0046983">
    <property type="term" value="F:protein dimerization activity"/>
    <property type="evidence" value="ECO:0007669"/>
    <property type="project" value="InterPro"/>
</dbReference>
<evidence type="ECO:0000259" key="2">
    <source>
        <dbReference type="PROSITE" id="PS50888"/>
    </source>
</evidence>
<name>A0AAV5W4I5_9BILA</name>
<feature type="non-terminal residue" evidence="3">
    <location>
        <position position="1"/>
    </location>
</feature>
<dbReference type="Proteomes" id="UP001432322">
    <property type="component" value="Unassembled WGS sequence"/>
</dbReference>
<dbReference type="SMART" id="SM00353">
    <property type="entry name" value="HLH"/>
    <property type="match status" value="1"/>
</dbReference>
<dbReference type="GO" id="GO:0005634">
    <property type="term" value="C:nucleus"/>
    <property type="evidence" value="ECO:0007669"/>
    <property type="project" value="TreeGrafter"/>
</dbReference>
<dbReference type="PANTHER" id="PTHR19290">
    <property type="entry name" value="BASIC HELIX-LOOP-HELIX PROTEIN NEUROGENIN-RELATED"/>
    <property type="match status" value="1"/>
</dbReference>
<feature type="compositionally biased region" description="Basic residues" evidence="1">
    <location>
        <begin position="32"/>
        <end position="41"/>
    </location>
</feature>
<keyword evidence="4" id="KW-1185">Reference proteome</keyword>
<dbReference type="Pfam" id="PF00010">
    <property type="entry name" value="HLH"/>
    <property type="match status" value="1"/>
</dbReference>
<sequence>SSFGMGSHLSRLAQADSSDNDENEAKTTTAPRQKRKYRCRVRSPSTIERAKRTRRDKANARERRRMNSLNDALECLRTVLPQPGEEPKMTKIETLRFAQQYIRYLTGALCQDESSSQSTVSSSSLSSPLNSPVPPADISTEALMFSHLFSACKVDRPCSSTSSSYSSMTYSTDPSPAYPPAFQF</sequence>
<feature type="non-terminal residue" evidence="3">
    <location>
        <position position="184"/>
    </location>
</feature>
<dbReference type="InterPro" id="IPR036638">
    <property type="entry name" value="HLH_DNA-bd_sf"/>
</dbReference>
<dbReference type="PROSITE" id="PS50888">
    <property type="entry name" value="BHLH"/>
    <property type="match status" value="1"/>
</dbReference>
<dbReference type="InterPro" id="IPR011598">
    <property type="entry name" value="bHLH_dom"/>
</dbReference>
<dbReference type="Gene3D" id="4.10.280.10">
    <property type="entry name" value="Helix-loop-helix DNA-binding domain"/>
    <property type="match status" value="1"/>
</dbReference>
<feature type="domain" description="BHLH" evidence="2">
    <location>
        <begin position="53"/>
        <end position="105"/>
    </location>
</feature>
<dbReference type="GO" id="GO:0007423">
    <property type="term" value="P:sensory organ development"/>
    <property type="evidence" value="ECO:0007669"/>
    <property type="project" value="TreeGrafter"/>
</dbReference>